<organism evidence="1 2">
    <name type="scientific">Marinobacter nanhaiticus D15-8W</name>
    <dbReference type="NCBI Taxonomy" id="626887"/>
    <lineage>
        <taxon>Bacteria</taxon>
        <taxon>Pseudomonadati</taxon>
        <taxon>Pseudomonadota</taxon>
        <taxon>Gammaproteobacteria</taxon>
        <taxon>Pseudomonadales</taxon>
        <taxon>Marinobacteraceae</taxon>
        <taxon>Marinobacter</taxon>
    </lineage>
</organism>
<dbReference type="OrthoDB" id="9812167at2"/>
<evidence type="ECO:0000313" key="1">
    <source>
        <dbReference type="EMBL" id="ENO16953.2"/>
    </source>
</evidence>
<accession>N6X736</accession>
<name>N6X736_9GAMM</name>
<dbReference type="STRING" id="626887.J057_01740"/>
<dbReference type="Proteomes" id="UP000013165">
    <property type="component" value="Unassembled WGS sequence"/>
</dbReference>
<gene>
    <name evidence="1" type="ORF">J057_01740</name>
</gene>
<dbReference type="HOGENOM" id="CLU_1997386_0_0_6"/>
<dbReference type="EMBL" id="APLQ01000008">
    <property type="protein sequence ID" value="ENO16953.2"/>
    <property type="molecule type" value="Genomic_DNA"/>
</dbReference>
<dbReference type="Gene3D" id="2.60.120.200">
    <property type="match status" value="1"/>
</dbReference>
<evidence type="ECO:0000313" key="2">
    <source>
        <dbReference type="Proteomes" id="UP000013165"/>
    </source>
</evidence>
<dbReference type="AlphaFoldDB" id="N6X736"/>
<protein>
    <submittedName>
        <fullName evidence="1">Uncharacterized protein</fullName>
    </submittedName>
</protein>
<keyword evidence="2" id="KW-1185">Reference proteome</keyword>
<proteinExistence type="predicted"/>
<comment type="caution">
    <text evidence="1">The sequence shown here is derived from an EMBL/GenBank/DDBJ whole genome shotgun (WGS) entry which is preliminary data.</text>
</comment>
<reference evidence="1 2" key="1">
    <citation type="journal article" date="2013" name="Genome Announc.">
        <title>Genome Sequence of the Polycyclic Aromatic Hydrocarbon-Degrading Bacterium Strain Marinobacter nanhaiticus D15-8WT.</title>
        <authorList>
            <person name="Cui Z."/>
            <person name="Gao W."/>
            <person name="Li Q."/>
            <person name="Xu G."/>
            <person name="Zheng L."/>
        </authorList>
    </citation>
    <scope>NUCLEOTIDE SEQUENCE [LARGE SCALE GENOMIC DNA]</scope>
    <source>
        <strain evidence="1 2">D15-8W</strain>
    </source>
</reference>
<sequence length="105" mass="11642">MQLCVKVAKDNTGFIRLWIDDTLIAEQSNTRTLPTSRDGLGNWGIGDYWNSVPYISDPNDDSQKWFFIDEVIIASDLPGYGAPTTVDSNGYPYIIPSLRVADLAA</sequence>